<accession>A0ACC0K1D7</accession>
<dbReference type="Proteomes" id="UP001064048">
    <property type="component" value="Chromosome Z"/>
</dbReference>
<protein>
    <submittedName>
        <fullName evidence="1">Uncharacterized protein</fullName>
    </submittedName>
</protein>
<evidence type="ECO:0000313" key="1">
    <source>
        <dbReference type="EMBL" id="KAI8430206.1"/>
    </source>
</evidence>
<organism evidence="1 2">
    <name type="scientific">Choristoneura fumiferana</name>
    <name type="common">Spruce budworm moth</name>
    <name type="synonym">Archips fumiferana</name>
    <dbReference type="NCBI Taxonomy" id="7141"/>
    <lineage>
        <taxon>Eukaryota</taxon>
        <taxon>Metazoa</taxon>
        <taxon>Ecdysozoa</taxon>
        <taxon>Arthropoda</taxon>
        <taxon>Hexapoda</taxon>
        <taxon>Insecta</taxon>
        <taxon>Pterygota</taxon>
        <taxon>Neoptera</taxon>
        <taxon>Endopterygota</taxon>
        <taxon>Lepidoptera</taxon>
        <taxon>Glossata</taxon>
        <taxon>Ditrysia</taxon>
        <taxon>Tortricoidea</taxon>
        <taxon>Tortricidae</taxon>
        <taxon>Tortricinae</taxon>
        <taxon>Choristoneura</taxon>
    </lineage>
</organism>
<reference evidence="1 2" key="1">
    <citation type="journal article" date="2022" name="Genome Biol. Evol.">
        <title>The Spruce Budworm Genome: Reconstructing the Evolutionary History of Antifreeze Proteins.</title>
        <authorList>
            <person name="Beliveau C."/>
            <person name="Gagne P."/>
            <person name="Picq S."/>
            <person name="Vernygora O."/>
            <person name="Keeling C.I."/>
            <person name="Pinkney K."/>
            <person name="Doucet D."/>
            <person name="Wen F."/>
            <person name="Johnston J.S."/>
            <person name="Maaroufi H."/>
            <person name="Boyle B."/>
            <person name="Laroche J."/>
            <person name="Dewar K."/>
            <person name="Juretic N."/>
            <person name="Blackburn G."/>
            <person name="Nisole A."/>
            <person name="Brunet B."/>
            <person name="Brandao M."/>
            <person name="Lumley L."/>
            <person name="Duan J."/>
            <person name="Quan G."/>
            <person name="Lucarotti C.J."/>
            <person name="Roe A.D."/>
            <person name="Sperling F.A.H."/>
            <person name="Levesque R.C."/>
            <person name="Cusson M."/>
        </authorList>
    </citation>
    <scope>NUCLEOTIDE SEQUENCE [LARGE SCALE GENOMIC DNA]</scope>
    <source>
        <strain evidence="1">Glfc:IPQL:Cfum</strain>
    </source>
</reference>
<comment type="caution">
    <text evidence="1">The sequence shown here is derived from an EMBL/GenBank/DDBJ whole genome shotgun (WGS) entry which is preliminary data.</text>
</comment>
<sequence>MEREELVVTPPLDKNARVLSVRSRSRTSPHLRSTNKRSSRRTRSPTPRYYKDGYRSSRRPRSRSRSSNSYKNIRRLRSSIDSRRYRSRSNSSERSYRKRYGTSHDTSYSSGSKQSYKNCYKRRCHHNSSRKRTRRCSSNESSDSPRPSRKRRHITRHKNRQSRSNENHDQSSIHETAKSESTLLEKLVTALSDRNSTGSPGSGLPAQNVIPDFDPQAKSQTMKNWISKINESAHVYGWSDRQTIFYALPKLKGLAKRWYDGLTTVKFTWKEWQEKLLLAFPCEHNYGDLLSEMLARKTRRNETLEEYYYDKIMLINRCDLEGKHAVDCLTHGIFDTNIKMNVQGAHLETPESVLKYFRSISSKAPDNTFKKQFAGNRDNVDSTSVRKQFDTTLKRTQGTATCYNCGESGHMVTRCTKPIIKCKKCRRFGHLEKDCSNIVNTQTNSDQNKINNESSKANTSQNVRNITTEGQGNNKYFKSITVNGHSMKSFVDLGSECSLLRADFVSRLGLEVNSDSLPTLKGFGSGTVMPKGRVRILVALDGVKEEIDAYLVEPSILPADMLVGQSFTELPQVRAYKTEHELIFYKEITATKPKLEVSLVEQVTVENSEPIAVKVCTEVTGSIYVNTDICLNKGKEYMVLPGVYSIRDGVGSVIIISLCSEPFILPRNTLIARASLLSTGSLPIPSSAMTSDYYKVLSITQESQVQTISSDQLNVDKDLDPVIVERLCGLLNSYRDCFAFTLEELGETSFAEMCIQLKDDTPVTYRPYRLSLSEREKVNTIVSNMLANGIIRESKSEYASPIILVAKKNGEPRLCVDYRALNRKTVKEKFPMPIIDDQIDSLSEQVYFTSLDLTSGYHQVPISEESKHVTAFVTPDGHYEYNRMPFGLTNAPAVFQRLVLNLLKRRPISGVSAYMDDIIIATKTLDEGIEKLQGVLDILKEANLTLNLAKCNFFKRRIDYLGFEISSTGVRPGQKKVEAVAAFKTPQNVHEVRQFVGLSSFFRRFVQNYASIAKPLTSLTKNNVPWVWGEDQCTALSKLKEILTSRPVLAIYNPKYETELHTDASSIGLGGILLQRPNNETTFRAVAYFSRQTTAEEQHYHSYELETLAVVSSLKRFRVYLLGLQFKVVTDCNALRTTLTKRDLIPRIARWWLLVQEFSFSIEYRPGSQLAHADALSRNPVPFEKENLSTVMQIGEIHWLQAVQMSDPKLYHVKAVLDTKCQEAKDIRNNYELKDGKIYRRVGDELRWAVPRDARWKIMQQCHDQAGHFSYDKTLEKIRRDYWFPRMAQFARKYVRACIPCAHAKVPGGKKQGMLHPIPKINAVFHCFHIDHLGPFVKSKRGNVYILGIIDSFTKFIILRSVKNTKSKTSINVLKEVFSLFGTPKILISDRGTSFTSNEFKAYIDSVGIKHTLNAVATPRANGQIERYNRSVLASLTALCHGNDDRDWDLKLTEVQWSLNNTVNQTTGKSPAAIIFGKPTVSVSEGHLHELGDKEQVPPEAIERIREEVANNVETQQEKMKSRYDSKRCKAKVYEVGDLVMVQKNSKTPGESHKLVSPFSGPYRVTAVFAHDRYEHTAKQALVGHETAISYITLEDAVAPCACKRMPKHLVRASGPRTLIFTLEDAEAPCACKRSQNSNFHSGGCRSILCMQAVPKLVITLEDVEAPGHQILWLYRINTWSCNFDDDRWTNPRHNIVAGCGQHACATSLRYRMNEDILVRWDGRKGRN</sequence>
<gene>
    <name evidence="1" type="ORF">MSG28_000554</name>
</gene>
<keyword evidence="2" id="KW-1185">Reference proteome</keyword>
<dbReference type="EMBL" id="CM046131">
    <property type="protein sequence ID" value="KAI8430206.1"/>
    <property type="molecule type" value="Genomic_DNA"/>
</dbReference>
<name>A0ACC0K1D7_CHOFU</name>
<evidence type="ECO:0000313" key="2">
    <source>
        <dbReference type="Proteomes" id="UP001064048"/>
    </source>
</evidence>
<proteinExistence type="predicted"/>